<comment type="cofactor">
    <cofactor evidence="1 12">
        <name>heme</name>
        <dbReference type="ChEBI" id="CHEBI:30413"/>
    </cofactor>
</comment>
<evidence type="ECO:0000256" key="6">
    <source>
        <dbReference type="ARBA" id="ARBA00022723"/>
    </source>
</evidence>
<keyword evidence="6 12" id="KW-0479">Metal-binding</keyword>
<reference evidence="14" key="1">
    <citation type="submission" date="2017-03" db="EMBL/GenBank/DDBJ databases">
        <authorList>
            <person name="Zhang X.Y."/>
            <person name="Li Y.H."/>
            <person name="Kang X.L."/>
            <person name="Wu H.H."/>
            <person name="Yu R.R."/>
            <person name="Guo Y.Q."/>
            <person name="Wang J.X."/>
            <person name="Zhang J.Z."/>
            <person name="Ma E.B."/>
        </authorList>
    </citation>
    <scope>NUCLEOTIDE SEQUENCE</scope>
    <source>
        <strain evidence="14">Locust strain-G8</strain>
    </source>
</reference>
<comment type="subcellular location">
    <subcellularLocation>
        <location evidence="3">Endoplasmic reticulum membrane</location>
        <topology evidence="3">Peripheral membrane protein</topology>
    </subcellularLocation>
    <subcellularLocation>
        <location evidence="2">Microsome membrane</location>
        <topology evidence="2">Peripheral membrane protein</topology>
    </subcellularLocation>
</comment>
<keyword evidence="11 13" id="KW-0503">Monooxygenase</keyword>
<dbReference type="PRINTS" id="PR00463">
    <property type="entry name" value="EP450I"/>
</dbReference>
<evidence type="ECO:0000256" key="5">
    <source>
        <dbReference type="ARBA" id="ARBA00022617"/>
    </source>
</evidence>
<dbReference type="InterPro" id="IPR017972">
    <property type="entry name" value="Cyt_P450_CS"/>
</dbReference>
<evidence type="ECO:0000256" key="1">
    <source>
        <dbReference type="ARBA" id="ARBA00001971"/>
    </source>
</evidence>
<dbReference type="Pfam" id="PF00067">
    <property type="entry name" value="p450"/>
    <property type="match status" value="1"/>
</dbReference>
<dbReference type="InterPro" id="IPR002401">
    <property type="entry name" value="Cyt_P450_E_grp-I"/>
</dbReference>
<evidence type="ECO:0000256" key="4">
    <source>
        <dbReference type="ARBA" id="ARBA00010617"/>
    </source>
</evidence>
<dbReference type="PRINTS" id="PR00385">
    <property type="entry name" value="P450"/>
</dbReference>
<dbReference type="AlphaFoldDB" id="A0A6F8GYE4"/>
<dbReference type="CDD" id="cd20628">
    <property type="entry name" value="CYP4"/>
    <property type="match status" value="1"/>
</dbReference>
<keyword evidence="5 12" id="KW-0349">Heme</keyword>
<sequence>MELILFAAIAVALVLAALPAYRRWRFCRTVDKIPGPMALPLIGTTYLAFTTARQDRLRVFSKVTKQYWPLYRSWIGPYASINVSKPEHIEKVLGSSELISKAPNYRFLYPWLGEGLLTSTGQKWFSHRKMITPAFHFKILDNFVEIFGEKAQILVEKLKSKSDGTPFDIYPYVTCCALDIICETAMGTSVNAQNEAGSEYVTAVYNISALTLKRIVSPWLHSEFIFRRTGAGKEYYKHLDIVHSFTKKVIKQRQLSRKQNGDVSKEELVDDIGRKRRLAFLDLLLDASENGQKLNDREIQEEVDTFMFEGHDTTSVAMSWALYLLGHHQNVQDKVYAELYDIFGDDKDRLPTLQDLNSMKYLEMVIKETIRLYPSVPFIGRTVTKDIELGGYTIPEGAMLNVHIYHAHRDPDHWPDPEGFDPERFLPNRLQGRHPYAYIPFSAGPRNCIGQRFAILEEKAVLSQILRNYRVQSLGTSQETKGTIELILKPFDGILVGLTPRNPHASLLTVTCSSQLAV</sequence>
<comment type="similarity">
    <text evidence="4 13">Belongs to the cytochrome P450 family.</text>
</comment>
<evidence type="ECO:0000256" key="7">
    <source>
        <dbReference type="ARBA" id="ARBA00022824"/>
    </source>
</evidence>
<dbReference type="PANTHER" id="PTHR24291">
    <property type="entry name" value="CYTOCHROME P450 FAMILY 4"/>
    <property type="match status" value="1"/>
</dbReference>
<dbReference type="InterPro" id="IPR001128">
    <property type="entry name" value="Cyt_P450"/>
</dbReference>
<keyword evidence="9 13" id="KW-0560">Oxidoreductase</keyword>
<evidence type="ECO:0000313" key="14">
    <source>
        <dbReference type="EMBL" id="AVL92834.1"/>
    </source>
</evidence>
<keyword evidence="8" id="KW-0492">Microsome</keyword>
<evidence type="ECO:0000256" key="3">
    <source>
        <dbReference type="ARBA" id="ARBA00004406"/>
    </source>
</evidence>
<dbReference type="InterPro" id="IPR050196">
    <property type="entry name" value="Cytochrome_P450_Monoox"/>
</dbReference>
<organism evidence="14">
    <name type="scientific">Locusta migratoria</name>
    <name type="common">Migratory locust</name>
    <dbReference type="NCBI Taxonomy" id="7004"/>
    <lineage>
        <taxon>Eukaryota</taxon>
        <taxon>Metazoa</taxon>
        <taxon>Ecdysozoa</taxon>
        <taxon>Arthropoda</taxon>
        <taxon>Hexapoda</taxon>
        <taxon>Insecta</taxon>
        <taxon>Pterygota</taxon>
        <taxon>Neoptera</taxon>
        <taxon>Polyneoptera</taxon>
        <taxon>Orthoptera</taxon>
        <taxon>Caelifera</taxon>
        <taxon>Acrididea</taxon>
        <taxon>Acridomorpha</taxon>
        <taxon>Acridoidea</taxon>
        <taxon>Acrididae</taxon>
        <taxon>Oedipodinae</taxon>
        <taxon>Locusta</taxon>
    </lineage>
</organism>
<dbReference type="PANTHER" id="PTHR24291:SF209">
    <property type="entry name" value="CYTOCHROME P450-LIKE PROTEIN"/>
    <property type="match status" value="1"/>
</dbReference>
<dbReference type="InterPro" id="IPR036396">
    <property type="entry name" value="Cyt_P450_sf"/>
</dbReference>
<evidence type="ECO:0000256" key="13">
    <source>
        <dbReference type="RuleBase" id="RU000461"/>
    </source>
</evidence>
<keyword evidence="10 12" id="KW-0408">Iron</keyword>
<evidence type="ECO:0000256" key="8">
    <source>
        <dbReference type="ARBA" id="ARBA00022848"/>
    </source>
</evidence>
<dbReference type="Gene3D" id="1.10.630.10">
    <property type="entry name" value="Cytochrome P450"/>
    <property type="match status" value="1"/>
</dbReference>
<accession>A0A6F8GYE4</accession>
<dbReference type="GO" id="GO:0005506">
    <property type="term" value="F:iron ion binding"/>
    <property type="evidence" value="ECO:0007669"/>
    <property type="project" value="InterPro"/>
</dbReference>
<evidence type="ECO:0000256" key="11">
    <source>
        <dbReference type="ARBA" id="ARBA00023033"/>
    </source>
</evidence>
<evidence type="ECO:0000256" key="2">
    <source>
        <dbReference type="ARBA" id="ARBA00004174"/>
    </source>
</evidence>
<dbReference type="GO" id="GO:0020037">
    <property type="term" value="F:heme binding"/>
    <property type="evidence" value="ECO:0007669"/>
    <property type="project" value="InterPro"/>
</dbReference>
<dbReference type="FunFam" id="1.10.630.10:FF:000182">
    <property type="entry name" value="Cytochrome P450 3A4"/>
    <property type="match status" value="1"/>
</dbReference>
<protein>
    <submittedName>
        <fullName evidence="14">CYP450</fullName>
    </submittedName>
</protein>
<dbReference type="GO" id="GO:0004497">
    <property type="term" value="F:monooxygenase activity"/>
    <property type="evidence" value="ECO:0007669"/>
    <property type="project" value="UniProtKB-KW"/>
</dbReference>
<evidence type="ECO:0000256" key="9">
    <source>
        <dbReference type="ARBA" id="ARBA00023002"/>
    </source>
</evidence>
<dbReference type="GO" id="GO:0005789">
    <property type="term" value="C:endoplasmic reticulum membrane"/>
    <property type="evidence" value="ECO:0007669"/>
    <property type="project" value="UniProtKB-SubCell"/>
</dbReference>
<evidence type="ECO:0000256" key="10">
    <source>
        <dbReference type="ARBA" id="ARBA00023004"/>
    </source>
</evidence>
<dbReference type="EMBL" id="KY852396">
    <property type="protein sequence ID" value="AVL92834.1"/>
    <property type="molecule type" value="mRNA"/>
</dbReference>
<dbReference type="PROSITE" id="PS00086">
    <property type="entry name" value="CYTOCHROME_P450"/>
    <property type="match status" value="1"/>
</dbReference>
<dbReference type="SUPFAM" id="SSF48264">
    <property type="entry name" value="Cytochrome P450"/>
    <property type="match status" value="1"/>
</dbReference>
<feature type="binding site" description="axial binding residue" evidence="12">
    <location>
        <position position="448"/>
    </location>
    <ligand>
        <name>heme</name>
        <dbReference type="ChEBI" id="CHEBI:30413"/>
    </ligand>
    <ligandPart>
        <name>Fe</name>
        <dbReference type="ChEBI" id="CHEBI:18248"/>
    </ligandPart>
</feature>
<keyword evidence="7" id="KW-0256">Endoplasmic reticulum</keyword>
<proteinExistence type="evidence at transcript level"/>
<name>A0A6F8GYE4_LOCMI</name>
<evidence type="ECO:0000256" key="12">
    <source>
        <dbReference type="PIRSR" id="PIRSR602401-1"/>
    </source>
</evidence>
<reference evidence="14" key="2">
    <citation type="journal article" date="2020" name="Int. J. Biol. Macromol.">
        <title>Transcriptome analysis of antennal cytochrome P450s and their transcriptional responses to plant and locust volatiles in Locusta migratoria.</title>
        <authorList>
            <person name="Wu H."/>
            <person name="Liu Y."/>
            <person name="Shi X."/>
            <person name="Zhang X."/>
            <person name="Ye C."/>
            <person name="Zhu K.Y."/>
            <person name="Zhu F."/>
            <person name="Zhang J."/>
            <person name="Ma E."/>
        </authorList>
    </citation>
    <scope>NUCLEOTIDE SEQUENCE</scope>
    <source>
        <strain evidence="14">Locust strain-G8</strain>
    </source>
</reference>
<dbReference type="GO" id="GO:0016705">
    <property type="term" value="F:oxidoreductase activity, acting on paired donors, with incorporation or reduction of molecular oxygen"/>
    <property type="evidence" value="ECO:0007669"/>
    <property type="project" value="InterPro"/>
</dbReference>